<reference evidence="1" key="1">
    <citation type="submission" date="2021-08" db="EMBL/GenBank/DDBJ databases">
        <title>The first chromosome-level gecko genome reveals the dynamic sex chromosomes of Neotropical dwarf geckos (Sphaerodactylidae: Sphaerodactylus).</title>
        <authorList>
            <person name="Pinto B.J."/>
            <person name="Keating S.E."/>
            <person name="Gamble T."/>
        </authorList>
    </citation>
    <scope>NUCLEOTIDE SEQUENCE</scope>
    <source>
        <strain evidence="1">TG3544</strain>
    </source>
</reference>
<accession>A0ACB8FK29</accession>
<proteinExistence type="predicted"/>
<comment type="caution">
    <text evidence="1">The sequence shown here is derived from an EMBL/GenBank/DDBJ whole genome shotgun (WGS) entry which is preliminary data.</text>
</comment>
<evidence type="ECO:0000313" key="2">
    <source>
        <dbReference type="Proteomes" id="UP000827872"/>
    </source>
</evidence>
<gene>
    <name evidence="1" type="ORF">K3G42_030587</name>
</gene>
<evidence type="ECO:0000313" key="1">
    <source>
        <dbReference type="EMBL" id="KAH8005644.1"/>
    </source>
</evidence>
<organism evidence="1 2">
    <name type="scientific">Sphaerodactylus townsendi</name>
    <dbReference type="NCBI Taxonomy" id="933632"/>
    <lineage>
        <taxon>Eukaryota</taxon>
        <taxon>Metazoa</taxon>
        <taxon>Chordata</taxon>
        <taxon>Craniata</taxon>
        <taxon>Vertebrata</taxon>
        <taxon>Euteleostomi</taxon>
        <taxon>Lepidosauria</taxon>
        <taxon>Squamata</taxon>
        <taxon>Bifurcata</taxon>
        <taxon>Gekkota</taxon>
        <taxon>Sphaerodactylidae</taxon>
        <taxon>Sphaerodactylus</taxon>
    </lineage>
</organism>
<protein>
    <submittedName>
        <fullName evidence="1">Uncharacterized protein</fullName>
    </submittedName>
</protein>
<dbReference type="Proteomes" id="UP000827872">
    <property type="component" value="Linkage Group LG04"/>
</dbReference>
<name>A0ACB8FK29_9SAUR</name>
<keyword evidence="2" id="KW-1185">Reference proteome</keyword>
<sequence>MARRPELLCGVLVVAAAACLAALRVTCSRAKDVTMPAKLPVNFFSSMSPVIDFFLGQLDHADLVRQDSEVTLFFFYAPWCGQSMAARGDIEKVASSLADQVLFVAINCWWNQGKCRKQKHFFYFPVIYLYHRSFGPIEYKGPLNAVYIEKFVRRVMTPLLYISSQSKLQRFLSNYEREKARNDFSPRKLPPGPPCHAGRAREGRIAGAVGGPSRESPARLPPGERPASKSLGGSAKALRRRSLVAEASPSGRPGRCLPLRARTGRMEANAAGGPDPAGASIAAPPEGSPALTVCRRPKPSAAQSSRWDGVGRGGEAAIESVASGGGYLTFFASALHSLHKDSLGTIHFGVITDKLIAKEIPLTNSGSIYLHRHVNASLLYPHEAVNYTAENICRWALENQETFVRWLRPHGGKSLLLNNELKKGPALFLFLPFDPLAEDQPLVDEISRLALAYSSCNRSAPGGPGTNPLAGGGGGTSATASPLQPADPFLPAQPPCCNTVVLPPQLPAISRSHNICELCVNQTVGVKPSHLGGLHCSFVEIEAALDSFYLKERTFVQVVSKTASLCSNFLSSYSPFSYYTACCRTVHSGMRSLFGSPNPPLPPLEMAFSSHGKRWEEGPSPSMPHIEDRNNLLLDSSVPVSDLTGLSCQTNKTLNLYLLDSNLFWTYAERLGAPKLTSPREFAVIVDLKEEVHYVLDQDRALIRSHLETFIRNYSVLYSPLERRLVGSLRSVHSAAQHRIREVATDTFHEVVLRSDKDVVLLYYAPWCGFCAALNHVFIQLARILPDNFIVARVDVSLNDLPWEFMTDHLPNILFFPLQRKDQSVKFPEGFAITLPNLLRFLLRHSSPPSPGAASQPYLQQQGRIAHLEREIQHLRAEAQALREAQTLLRAQLLEARKEKQRLQWESQALRKQHGALQSQWEQLQGLADQKAQELAELAGKLQELAEASKALLAENTLLKFLLASVESKRAAQAEAGLPQEEAGVVVLAAEKDGNAHPEPRLAAEHNKENWTE</sequence>
<dbReference type="EMBL" id="CM037617">
    <property type="protein sequence ID" value="KAH8005644.1"/>
    <property type="molecule type" value="Genomic_DNA"/>
</dbReference>